<evidence type="ECO:0000256" key="1">
    <source>
        <dbReference type="SAM" id="MobiDB-lite"/>
    </source>
</evidence>
<dbReference type="Proteomes" id="UP000053127">
    <property type="component" value="Unassembled WGS sequence"/>
</dbReference>
<name>A0A117PZ03_9ACTN</name>
<dbReference type="STRING" id="67386.AQI95_35915"/>
<evidence type="ECO:0000313" key="2">
    <source>
        <dbReference type="EMBL" id="KUM99906.1"/>
    </source>
</evidence>
<feature type="compositionally biased region" description="Polar residues" evidence="1">
    <location>
        <begin position="135"/>
        <end position="145"/>
    </location>
</feature>
<sequence length="145" mass="15606">MSDHFHFGAHPEHGFVAAAHANIPAHLAHWYLERTQFEPVPDTPGLYRLANPEQDGLRRTRQAVQDLRVVLRRHGYTVGADYALAPALTSPPAPPKVRSRIAQAAATRSPQRTSAPAAIPGRPLPQAVAVPAAGYTQSAGSGRTR</sequence>
<feature type="region of interest" description="Disordered" evidence="1">
    <location>
        <begin position="88"/>
        <end position="145"/>
    </location>
</feature>
<accession>A0A117PZ03</accession>
<proteinExistence type="predicted"/>
<dbReference type="AlphaFoldDB" id="A0A117PZ03"/>
<comment type="caution">
    <text evidence="2">The sequence shown here is derived from an EMBL/GenBank/DDBJ whole genome shotgun (WGS) entry which is preliminary data.</text>
</comment>
<organism evidence="2 3">
    <name type="scientific">Streptomyces yokosukanensis</name>
    <dbReference type="NCBI Taxonomy" id="67386"/>
    <lineage>
        <taxon>Bacteria</taxon>
        <taxon>Bacillati</taxon>
        <taxon>Actinomycetota</taxon>
        <taxon>Actinomycetes</taxon>
        <taxon>Kitasatosporales</taxon>
        <taxon>Streptomycetaceae</taxon>
        <taxon>Streptomyces</taxon>
    </lineage>
</organism>
<dbReference type="EMBL" id="LMWN01000059">
    <property type="protein sequence ID" value="KUM99906.1"/>
    <property type="molecule type" value="Genomic_DNA"/>
</dbReference>
<reference evidence="2 3" key="1">
    <citation type="submission" date="2015-10" db="EMBL/GenBank/DDBJ databases">
        <title>Draft genome sequence of Streptomyces yokosukanensis DSM 40224, type strain for the species Streptomyces yokosukanensis.</title>
        <authorList>
            <person name="Ruckert C."/>
            <person name="Winkler A."/>
            <person name="Kalinowski J."/>
            <person name="Kampfer P."/>
            <person name="Glaeser S."/>
        </authorList>
    </citation>
    <scope>NUCLEOTIDE SEQUENCE [LARGE SCALE GENOMIC DNA]</scope>
    <source>
        <strain evidence="2 3">DSM 40224</strain>
    </source>
</reference>
<evidence type="ECO:0000313" key="3">
    <source>
        <dbReference type="Proteomes" id="UP000053127"/>
    </source>
</evidence>
<gene>
    <name evidence="2" type="ORF">AQI95_35915</name>
</gene>
<protein>
    <submittedName>
        <fullName evidence="2">Uncharacterized protein</fullName>
    </submittedName>
</protein>
<keyword evidence="3" id="KW-1185">Reference proteome</keyword>
<dbReference type="OrthoDB" id="4191487at2"/>